<dbReference type="Gene3D" id="2.40.110.10">
    <property type="entry name" value="Butyryl-CoA Dehydrogenase, subunit A, domain 2"/>
    <property type="match status" value="1"/>
</dbReference>
<dbReference type="RefSeq" id="WP_209469953.1">
    <property type="nucleotide sequence ID" value="NZ_JAGINS010000001.1"/>
</dbReference>
<evidence type="ECO:0000259" key="7">
    <source>
        <dbReference type="Pfam" id="PF22924"/>
    </source>
</evidence>
<evidence type="ECO:0000256" key="2">
    <source>
        <dbReference type="ARBA" id="ARBA00006288"/>
    </source>
</evidence>
<proteinExistence type="inferred from homology"/>
<evidence type="ECO:0000259" key="6">
    <source>
        <dbReference type="Pfam" id="PF01756"/>
    </source>
</evidence>
<dbReference type="Pfam" id="PF22924">
    <property type="entry name" value="ACOX_C_alpha1"/>
    <property type="match status" value="1"/>
</dbReference>
<keyword evidence="5 8" id="KW-0560">Oxidoreductase</keyword>
<organism evidence="8 9">
    <name type="scientific">Streptomyces clavifer</name>
    <dbReference type="NCBI Taxonomy" id="68188"/>
    <lineage>
        <taxon>Bacteria</taxon>
        <taxon>Bacillati</taxon>
        <taxon>Actinomycetota</taxon>
        <taxon>Actinomycetes</taxon>
        <taxon>Kitasatosporales</taxon>
        <taxon>Streptomycetaceae</taxon>
        <taxon>Streptomyces</taxon>
    </lineage>
</organism>
<comment type="cofactor">
    <cofactor evidence="1">
        <name>FAD</name>
        <dbReference type="ChEBI" id="CHEBI:57692"/>
    </cofactor>
</comment>
<dbReference type="InterPro" id="IPR009100">
    <property type="entry name" value="AcylCoA_DH/oxidase_NM_dom_sf"/>
</dbReference>
<dbReference type="SUPFAM" id="SSF56645">
    <property type="entry name" value="Acyl-CoA dehydrogenase NM domain-like"/>
    <property type="match status" value="1"/>
</dbReference>
<keyword evidence="3" id="KW-0285">Flavoprotein</keyword>
<dbReference type="Pfam" id="PF01756">
    <property type="entry name" value="ACOX"/>
    <property type="match status" value="1"/>
</dbReference>
<keyword evidence="9" id="KW-1185">Reference proteome</keyword>
<dbReference type="InterPro" id="IPR055060">
    <property type="entry name" value="ACOX_C_alpha1"/>
</dbReference>
<dbReference type="InterPro" id="IPR012258">
    <property type="entry name" value="Acyl-CoA_oxidase"/>
</dbReference>
<comment type="caution">
    <text evidence="8">The sequence shown here is derived from an EMBL/GenBank/DDBJ whole genome shotgun (WGS) entry which is preliminary data.</text>
</comment>
<evidence type="ECO:0000313" key="9">
    <source>
        <dbReference type="Proteomes" id="UP001519311"/>
    </source>
</evidence>
<gene>
    <name evidence="8" type="ORF">JOF59_002176</name>
</gene>
<name>A0ABS4V788_9ACTN</name>
<reference evidence="8 9" key="1">
    <citation type="submission" date="2021-03" db="EMBL/GenBank/DDBJ databases">
        <title>Sequencing the genomes of 1000 actinobacteria strains.</title>
        <authorList>
            <person name="Klenk H.-P."/>
        </authorList>
    </citation>
    <scope>NUCLEOTIDE SEQUENCE [LARGE SCALE GENOMIC DNA]</scope>
    <source>
        <strain evidence="8 9">DSM 40843</strain>
    </source>
</reference>
<feature type="domain" description="Acyl-CoA oxidase C-alpha1" evidence="7">
    <location>
        <begin position="280"/>
        <end position="424"/>
    </location>
</feature>
<sequence length="592" mass="64051">MIPLQIERTETPLAELTDILFAHRLESTHERWRSLFGSTPFAFREGLSHQERIALSYDRLRLVNAEVADPRHLVADPVELTALHEWAGIVDPGMATVASIHYNLFLGSLQDHDQAGRDVSAFLRADRVGTFLCTELAHGNDAAQMETTATLDRASGELVLNTPTPGAAKYMPNTGPTGGAKSAVVAARLIIDGDDNGVFLFLTPLSDEAGRPLPGVEVSPLPQAASSPVDHCTTVFREVRLPLGALLQGDHGRLTPEGEFSSSLGSPRKRFLRSIGRVTMGKLCMSAYSLGVTRHALTVAMRHAHSRVTSGMTSGQKVPLIAHRSHHAPLLDAVATTYAATLLHRSVVQQWTWAEESDREANERLTAIAKGWITWQARTVMTECRERCGAQGLLLANGIAGQLAANEGTITAEGDNKVIWVKAAGEMLLGGFAPKPPSEIAPEHRAPTDPEHLQDLMADLERIWHARARKRLRERAASPMARWNAAVTPALHLVDSHVHRLAGEALLTALSQAAAPLSRDLLRGLHALFALRWIAAHSGDLLAEGRMTAAQVQELPDAVEDVVAALAPHALTLTDAFAVPDALLDTYPMLNP</sequence>
<dbReference type="Proteomes" id="UP001519311">
    <property type="component" value="Unassembled WGS sequence"/>
</dbReference>
<dbReference type="PIRSF" id="PIRSF000168">
    <property type="entry name" value="Acyl-CoA_oxidase"/>
    <property type="match status" value="1"/>
</dbReference>
<dbReference type="SUPFAM" id="SSF47203">
    <property type="entry name" value="Acyl-CoA dehydrogenase C-terminal domain-like"/>
    <property type="match status" value="2"/>
</dbReference>
<evidence type="ECO:0000313" key="8">
    <source>
        <dbReference type="EMBL" id="MBP2359776.1"/>
    </source>
</evidence>
<evidence type="ECO:0000256" key="4">
    <source>
        <dbReference type="ARBA" id="ARBA00022827"/>
    </source>
</evidence>
<dbReference type="PANTHER" id="PTHR10909:SF382">
    <property type="entry name" value="ACYL-COENZYME A OXIDASE"/>
    <property type="match status" value="1"/>
</dbReference>
<accession>A0ABS4V788</accession>
<dbReference type="EC" id="1.3.3.6" evidence="8"/>
<dbReference type="PANTHER" id="PTHR10909">
    <property type="entry name" value="ELECTRON TRANSPORT OXIDOREDUCTASE"/>
    <property type="match status" value="1"/>
</dbReference>
<dbReference type="GO" id="GO:0003997">
    <property type="term" value="F:acyl-CoA oxidase activity"/>
    <property type="evidence" value="ECO:0007669"/>
    <property type="project" value="UniProtKB-EC"/>
</dbReference>
<dbReference type="InterPro" id="IPR002655">
    <property type="entry name" value="Acyl-CoA_oxidase_C"/>
</dbReference>
<keyword evidence="4" id="KW-0274">FAD</keyword>
<feature type="domain" description="Acyl-CoA oxidase C-terminal" evidence="6">
    <location>
        <begin position="470"/>
        <end position="585"/>
    </location>
</feature>
<dbReference type="Gene3D" id="1.20.140.10">
    <property type="entry name" value="Butyryl-CoA Dehydrogenase, subunit A, domain 3"/>
    <property type="match status" value="2"/>
</dbReference>
<dbReference type="InterPro" id="IPR046373">
    <property type="entry name" value="Acyl-CoA_Oxase/DH_mid-dom_sf"/>
</dbReference>
<evidence type="ECO:0000256" key="5">
    <source>
        <dbReference type="ARBA" id="ARBA00023002"/>
    </source>
</evidence>
<dbReference type="InterPro" id="IPR036250">
    <property type="entry name" value="AcylCo_DH-like_C"/>
</dbReference>
<dbReference type="EMBL" id="JAGINS010000001">
    <property type="protein sequence ID" value="MBP2359776.1"/>
    <property type="molecule type" value="Genomic_DNA"/>
</dbReference>
<protein>
    <submittedName>
        <fullName evidence="8">Acyl-CoA oxidase</fullName>
        <ecNumber evidence="8">1.3.3.6</ecNumber>
    </submittedName>
</protein>
<evidence type="ECO:0000256" key="3">
    <source>
        <dbReference type="ARBA" id="ARBA00022630"/>
    </source>
</evidence>
<comment type="similarity">
    <text evidence="2">Belongs to the acyl-CoA oxidase family.</text>
</comment>
<evidence type="ECO:0000256" key="1">
    <source>
        <dbReference type="ARBA" id="ARBA00001974"/>
    </source>
</evidence>